<keyword evidence="3" id="KW-1185">Reference proteome</keyword>
<gene>
    <name evidence="2" type="ORF">BJ992_001067</name>
</gene>
<feature type="chain" id="PRO_5031445700" evidence="1">
    <location>
        <begin position="24"/>
        <end position="170"/>
    </location>
</feature>
<protein>
    <submittedName>
        <fullName evidence="2">Uncharacterized protein</fullName>
    </submittedName>
</protein>
<dbReference type="RefSeq" id="WP_184978811.1">
    <property type="nucleotide sequence ID" value="NZ_BAAALO010000128.1"/>
</dbReference>
<feature type="signal peptide" evidence="1">
    <location>
        <begin position="1"/>
        <end position="23"/>
    </location>
</feature>
<comment type="caution">
    <text evidence="2">The sequence shown here is derived from an EMBL/GenBank/DDBJ whole genome shotgun (WGS) entry which is preliminary data.</text>
</comment>
<dbReference type="Proteomes" id="UP000555564">
    <property type="component" value="Unassembled WGS sequence"/>
</dbReference>
<keyword evidence="1" id="KW-0732">Signal</keyword>
<dbReference type="AlphaFoldDB" id="A0A7X0M698"/>
<evidence type="ECO:0000256" key="1">
    <source>
        <dbReference type="SAM" id="SignalP"/>
    </source>
</evidence>
<sequence length="170" mass="17613">MTRWTLIPLACAVLALSSCAAGAATPAASPAEVLLDPAKVPGGPWRATVTDSVRWSALDEAFIPCGKRVIAPEQATVRLRLFTSAGGASLHELVVSGVDPVQAFKRFYAECGAVGKVSSEPGPQHVARHDGKVEIASYTERFLVVVSAPDTIEDLSAVADAATAQASEGD</sequence>
<organism evidence="2 3">
    <name type="scientific">Sphaerisporangium rubeum</name>
    <dbReference type="NCBI Taxonomy" id="321317"/>
    <lineage>
        <taxon>Bacteria</taxon>
        <taxon>Bacillati</taxon>
        <taxon>Actinomycetota</taxon>
        <taxon>Actinomycetes</taxon>
        <taxon>Streptosporangiales</taxon>
        <taxon>Streptosporangiaceae</taxon>
        <taxon>Sphaerisporangium</taxon>
    </lineage>
</organism>
<name>A0A7X0M698_9ACTN</name>
<dbReference type="EMBL" id="JACHIU010000001">
    <property type="protein sequence ID" value="MBB6471636.1"/>
    <property type="molecule type" value="Genomic_DNA"/>
</dbReference>
<evidence type="ECO:0000313" key="3">
    <source>
        <dbReference type="Proteomes" id="UP000555564"/>
    </source>
</evidence>
<dbReference type="PROSITE" id="PS51257">
    <property type="entry name" value="PROKAR_LIPOPROTEIN"/>
    <property type="match status" value="1"/>
</dbReference>
<evidence type="ECO:0000313" key="2">
    <source>
        <dbReference type="EMBL" id="MBB6471636.1"/>
    </source>
</evidence>
<proteinExistence type="predicted"/>
<accession>A0A7X0M698</accession>
<reference evidence="2 3" key="1">
    <citation type="submission" date="2020-08" db="EMBL/GenBank/DDBJ databases">
        <title>Sequencing the genomes of 1000 actinobacteria strains.</title>
        <authorList>
            <person name="Klenk H.-P."/>
        </authorList>
    </citation>
    <scope>NUCLEOTIDE SEQUENCE [LARGE SCALE GENOMIC DNA]</scope>
    <source>
        <strain evidence="2 3">DSM 44936</strain>
    </source>
</reference>